<name>A0A1F5G847_9BACT</name>
<proteinExistence type="predicted"/>
<dbReference type="PANTHER" id="PTHR30619">
    <property type="entry name" value="DNA INTERNALIZATION/COMPETENCE PROTEIN COMEC/REC2"/>
    <property type="match status" value="1"/>
</dbReference>
<dbReference type="AlphaFoldDB" id="A0A1F5G847"/>
<dbReference type="Proteomes" id="UP000179102">
    <property type="component" value="Unassembled WGS sequence"/>
</dbReference>
<dbReference type="EMBL" id="MFAZ01000005">
    <property type="protein sequence ID" value="OGD88063.1"/>
    <property type="molecule type" value="Genomic_DNA"/>
</dbReference>
<dbReference type="Gene3D" id="3.60.15.10">
    <property type="entry name" value="Ribonuclease Z/Hydroxyacylglutathione hydrolase-like"/>
    <property type="match status" value="1"/>
</dbReference>
<dbReference type="InterPro" id="IPR052159">
    <property type="entry name" value="Competence_DNA_uptake"/>
</dbReference>
<dbReference type="SUPFAM" id="SSF56281">
    <property type="entry name" value="Metallo-hydrolase/oxidoreductase"/>
    <property type="match status" value="1"/>
</dbReference>
<gene>
    <name evidence="2" type="ORF">A2870_00545</name>
</gene>
<evidence type="ECO:0000259" key="1">
    <source>
        <dbReference type="Pfam" id="PF00753"/>
    </source>
</evidence>
<protein>
    <recommendedName>
        <fullName evidence="1">Metallo-beta-lactamase domain-containing protein</fullName>
    </recommendedName>
</protein>
<dbReference type="STRING" id="1797711.A2870_00545"/>
<dbReference type="InterPro" id="IPR036866">
    <property type="entry name" value="RibonucZ/Hydroxyglut_hydro"/>
</dbReference>
<sequence length="349" mass="38748">MGLQIDYMPVGTGEKCGDAIALRYGNLYGSRNEQTVVIIDGGTKDSGQKLVDTVKSHYETDTVDYVFSTHLDSDHLSGLTVVLEQLTVGKLFMHVPWEHLDEISSLLEEDFTNDELEQKLKEDLELIYEVESIAFEKGVPIEEPFVGVPVNDNIAILGPTKEYYETLLCDFRNTPDAKKSAIEQALEAVKRAAEETVEWLDDRFDLDLLNDDEITAAENNSSVILTFNLDGYKLLFTGDAGIEALTAAADLAESVNYPLSDLKFLHVPHHGSKHNVGSSILKRVKAGTSFVSATGETSKHPSKKVTNALIKHGSIVYVTRGRFVLHHNEAPDRGWNTILAEEFHEKVEN</sequence>
<reference evidence="2 3" key="1">
    <citation type="journal article" date="2016" name="Nat. Commun.">
        <title>Thousands of microbial genomes shed light on interconnected biogeochemical processes in an aquifer system.</title>
        <authorList>
            <person name="Anantharaman K."/>
            <person name="Brown C.T."/>
            <person name="Hug L.A."/>
            <person name="Sharon I."/>
            <person name="Castelle C.J."/>
            <person name="Probst A.J."/>
            <person name="Thomas B.C."/>
            <person name="Singh A."/>
            <person name="Wilkins M.J."/>
            <person name="Karaoz U."/>
            <person name="Brodie E.L."/>
            <person name="Williams K.H."/>
            <person name="Hubbard S.S."/>
            <person name="Banfield J.F."/>
        </authorList>
    </citation>
    <scope>NUCLEOTIDE SEQUENCE [LARGE SCALE GENOMIC DNA]</scope>
</reference>
<dbReference type="PANTHER" id="PTHR30619:SF1">
    <property type="entry name" value="RECOMBINATION PROTEIN 2"/>
    <property type="match status" value="1"/>
</dbReference>
<dbReference type="InterPro" id="IPR001279">
    <property type="entry name" value="Metallo-B-lactamas"/>
</dbReference>
<feature type="domain" description="Metallo-beta-lactamase" evidence="1">
    <location>
        <begin position="31"/>
        <end position="292"/>
    </location>
</feature>
<evidence type="ECO:0000313" key="2">
    <source>
        <dbReference type="EMBL" id="OGD88063.1"/>
    </source>
</evidence>
<organism evidence="2 3">
    <name type="scientific">Candidatus Curtissbacteria bacterium RIFCSPHIGHO2_01_FULL_41_11</name>
    <dbReference type="NCBI Taxonomy" id="1797711"/>
    <lineage>
        <taxon>Bacteria</taxon>
        <taxon>Candidatus Curtissiibacteriota</taxon>
    </lineage>
</organism>
<evidence type="ECO:0000313" key="3">
    <source>
        <dbReference type="Proteomes" id="UP000179102"/>
    </source>
</evidence>
<dbReference type="Pfam" id="PF00753">
    <property type="entry name" value="Lactamase_B"/>
    <property type="match status" value="1"/>
</dbReference>
<accession>A0A1F5G847</accession>
<comment type="caution">
    <text evidence="2">The sequence shown here is derived from an EMBL/GenBank/DDBJ whole genome shotgun (WGS) entry which is preliminary data.</text>
</comment>